<organism evidence="4 5">
    <name type="scientific">Plutella xylostella</name>
    <name type="common">Diamondback moth</name>
    <name type="synonym">Plutella maculipennis</name>
    <dbReference type="NCBI Taxonomy" id="51655"/>
    <lineage>
        <taxon>Eukaryota</taxon>
        <taxon>Metazoa</taxon>
        <taxon>Ecdysozoa</taxon>
        <taxon>Arthropoda</taxon>
        <taxon>Hexapoda</taxon>
        <taxon>Insecta</taxon>
        <taxon>Pterygota</taxon>
        <taxon>Neoptera</taxon>
        <taxon>Endopterygota</taxon>
        <taxon>Lepidoptera</taxon>
        <taxon>Glossata</taxon>
        <taxon>Ditrysia</taxon>
        <taxon>Yponomeutoidea</taxon>
        <taxon>Plutellidae</taxon>
        <taxon>Plutella</taxon>
    </lineage>
</organism>
<feature type="signal peptide" evidence="3">
    <location>
        <begin position="1"/>
        <end position="24"/>
    </location>
</feature>
<dbReference type="EMBL" id="CAJHNJ030000006">
    <property type="protein sequence ID" value="CAG9100915.1"/>
    <property type="molecule type" value="Genomic_DNA"/>
</dbReference>
<feature type="compositionally biased region" description="Basic and acidic residues" evidence="1">
    <location>
        <begin position="132"/>
        <end position="167"/>
    </location>
</feature>
<evidence type="ECO:0000313" key="5">
    <source>
        <dbReference type="Proteomes" id="UP000653454"/>
    </source>
</evidence>
<feature type="region of interest" description="Disordered" evidence="1">
    <location>
        <begin position="230"/>
        <end position="252"/>
    </location>
</feature>
<feature type="region of interest" description="Disordered" evidence="1">
    <location>
        <begin position="455"/>
        <end position="525"/>
    </location>
</feature>
<reference evidence="4" key="1">
    <citation type="submission" date="2020-11" db="EMBL/GenBank/DDBJ databases">
        <authorList>
            <person name="Whiteford S."/>
        </authorList>
    </citation>
    <scope>NUCLEOTIDE SEQUENCE</scope>
</reference>
<evidence type="ECO:0000256" key="1">
    <source>
        <dbReference type="SAM" id="MobiDB-lite"/>
    </source>
</evidence>
<feature type="compositionally biased region" description="Basic and acidic residues" evidence="1">
    <location>
        <begin position="364"/>
        <end position="376"/>
    </location>
</feature>
<feature type="transmembrane region" description="Helical" evidence="2">
    <location>
        <begin position="985"/>
        <end position="1007"/>
    </location>
</feature>
<feature type="region of interest" description="Disordered" evidence="1">
    <location>
        <begin position="353"/>
        <end position="392"/>
    </location>
</feature>
<protein>
    <submittedName>
        <fullName evidence="4">(diamondback moth) hypothetical protein</fullName>
    </submittedName>
</protein>
<proteinExistence type="predicted"/>
<sequence length="1083" mass="124333">MGCTARVIMPLLSTLAALVILVHSAEEEMERHHLALRQADPGGPDYEFDQQWRAIQTEPMMQKSDEWTEQPQEEPPRRLRPGRKRKRRPLPDAMDASEPEERRRFHEDQTRREHDTHQPREPEPDQLPIDLDPQHERFERDHSPRDHDRERERDHPIRERDPEQKETMRKRRKRPEMRPWTGEETRPMRRRGQRRKRPKHNEFDVFQNYEVPIVTDTRYRPSIVRHLDDDNSERYHVDNADQTEQKSGDPTDLVEIRPVEQDNEHADVQSDLGNEAPSRVPVEEMVGIPATRDEDDKSFTVSELEKAKSGPISPMALKELLKRSNGSSLSEILQQHNLSLADLLHGDKNALSALKSDDNTDTQDNYKRERPTIKNDQDDEVTTTEKSYPEEATTQPISVEITYIYNTSEPSTQNVTEATTEPVTEPIKEILDIKENAPKIAMKRPYAVNARRKMRLRRPGAPNTYVRFMSNPRRQQQNNATSSVQSDESGDLNAATNKSKINDQSNLQENTKKVEKTSNQKLENQESTTVIEDFITTTTEEVTTIDTKVETTEVVNEIETTPKEIENLQPKTEEPVTTTTEKVTTAPTTRKPMNNIELRRQALTNRLKRKRLRQKLSTTESPEDNLTRDLFGMANLVSASEFIARAKSPTKTTKYNEVTETPLPDFFENEASNKVEKSSRPILSVASTTKAPVRQTTIEEAKVEIEEIFKDDETGERLSKILKERNMTLSELVEHRERGSSNVHLADIFHNTSREPNPAEPFLSKSLIEPISKETYPLRALLEANQHDPNVKTSPMEPNPSEASATSVPVVMNYGNNVNLNGENLGIMSLFNKITSQQDIEEQPVIKKDSKGSLYIASVTSENVTNHIENTRDGRQMERNDNGLNEIFSYMQRSFRDGKHEISESLTKQRTPETEPTTTEEEIKHSKEEDDVMVLEDLQHLKDFNNHIASAAAENIEMKVVENHQTTNEPPQGILDKIPNSTKSVTVATASILGLTTVVFLLTYVLFKWRQRCNVIRKKDSFCEEQIPTPVFENRKGNKNQSSTRSLSPMLSTSNIYTLNTLDSRNGDESPDYMWDSLRKPFQ</sequence>
<feature type="chain" id="PRO_5035713502" evidence="3">
    <location>
        <begin position="25"/>
        <end position="1083"/>
    </location>
</feature>
<name>A0A8S4DHS8_PLUXY</name>
<evidence type="ECO:0000313" key="4">
    <source>
        <dbReference type="EMBL" id="CAG9100915.1"/>
    </source>
</evidence>
<gene>
    <name evidence="4" type="ORF">PLXY2_LOCUS2481</name>
</gene>
<feature type="region of interest" description="Disordered" evidence="1">
    <location>
        <begin position="899"/>
        <end position="928"/>
    </location>
</feature>
<comment type="caution">
    <text evidence="4">The sequence shown here is derived from an EMBL/GenBank/DDBJ whole genome shotgun (WGS) entry which is preliminary data.</text>
</comment>
<feature type="compositionally biased region" description="Basic and acidic residues" evidence="1">
    <location>
        <begin position="99"/>
        <end position="123"/>
    </location>
</feature>
<feature type="compositionally biased region" description="Polar residues" evidence="1">
    <location>
        <begin position="472"/>
        <end position="487"/>
    </location>
</feature>
<feature type="region of interest" description="Disordered" evidence="1">
    <location>
        <begin position="60"/>
        <end position="203"/>
    </location>
</feature>
<evidence type="ECO:0000256" key="2">
    <source>
        <dbReference type="SAM" id="Phobius"/>
    </source>
</evidence>
<feature type="compositionally biased region" description="Polar residues" evidence="1">
    <location>
        <begin position="494"/>
        <end position="509"/>
    </location>
</feature>
<feature type="compositionally biased region" description="Basic residues" evidence="1">
    <location>
        <begin position="78"/>
        <end position="88"/>
    </location>
</feature>
<accession>A0A8S4DHS8</accession>
<keyword evidence="2" id="KW-1133">Transmembrane helix</keyword>
<keyword evidence="5" id="KW-1185">Reference proteome</keyword>
<evidence type="ECO:0000256" key="3">
    <source>
        <dbReference type="SAM" id="SignalP"/>
    </source>
</evidence>
<keyword evidence="3" id="KW-0732">Signal</keyword>
<keyword evidence="2" id="KW-0472">Membrane</keyword>
<dbReference type="Proteomes" id="UP000653454">
    <property type="component" value="Unassembled WGS sequence"/>
</dbReference>
<keyword evidence="2" id="KW-0812">Transmembrane</keyword>
<feature type="compositionally biased region" description="Basic residues" evidence="1">
    <location>
        <begin position="188"/>
        <end position="199"/>
    </location>
</feature>
<dbReference type="AlphaFoldDB" id="A0A8S4DHS8"/>